<evidence type="ECO:0000256" key="3">
    <source>
        <dbReference type="ARBA" id="ARBA00022729"/>
    </source>
</evidence>
<evidence type="ECO:0000256" key="4">
    <source>
        <dbReference type="SAM" id="MobiDB-lite"/>
    </source>
</evidence>
<keyword evidence="7" id="KW-1185">Reference proteome</keyword>
<dbReference type="SMART" id="SM00642">
    <property type="entry name" value="Aamy"/>
    <property type="match status" value="1"/>
</dbReference>
<dbReference type="PANTHER" id="PTHR10357">
    <property type="entry name" value="ALPHA-AMYLASE FAMILY MEMBER"/>
    <property type="match status" value="1"/>
</dbReference>
<dbReference type="InterPro" id="IPR006047">
    <property type="entry name" value="GH13_cat_dom"/>
</dbReference>
<organism evidence="6 7">
    <name type="scientific">Salinispira pacifica</name>
    <dbReference type="NCBI Taxonomy" id="1307761"/>
    <lineage>
        <taxon>Bacteria</taxon>
        <taxon>Pseudomonadati</taxon>
        <taxon>Spirochaetota</taxon>
        <taxon>Spirochaetia</taxon>
        <taxon>Spirochaetales</taxon>
        <taxon>Spirochaetaceae</taxon>
        <taxon>Salinispira</taxon>
    </lineage>
</organism>
<sequence>MDFREESIYFLLPARFYDGDPSNNVPTEWSSYNPDNPNNEITDPEDVSWRGDFKGLIEHGLDYIQDLGFTAVWLTPIVHNRSPLDYHGYHAWDFNRVDPRLESPGYGYQEFIDAAHARGMKVIQDVVWNHSGRYGIKDVAELKYNTDPDSSWYAPPNPDWEYDGITPNPDDGKLWSRANLAPLPAPYNQDLSLYNWPSTISFVDTSDPDWFHHSGNGFAQGWDDTENLYNRALADDTPDLNTESQVVRDYLVDAYTRYIDMGVDAFRVDTVKHMARDSVLYFVDAFKAHDPDLFLFGEVAQKRHELHQVEEINPHWYTWDGAVGSSNNSGLAVLDFYAQATFHGVFEYGHSFNEVQAAARYDHLYSDPSTNVMWLDNHDFGPNNDWNRRFSGSAEDLAGYVNFTWTWRGIPSLYYGTEIQFKKGAYTDIHEAADINRSLDNTGRAYYGDNIFTASSHPLYQHIKKMNAIRKALPALQKGSWYWAGNPSNGNGVGYVRSHGPQTIAVGIAKGGSASFNFDGLPAGTYRDAVTGAEIESGGSLSFNVEPGSAGIYVLNGPGLIGGLGAGFFQSSSSGQGGGSGDGGSDDPWDQAYFRGTANGWAADAMSVNPDTGLWETTGTFGTDNPRFKIDRYGDWSESYPAQDYLVQEGPGEYLISFDDSDRSITLVKLGSGDDGGSGDGGDGSGGWNQAYFRGTANGWAADAMSVNPDTGLWETTGTFGTDNPRFKIDRYGDWSESYPAQDYLVEEGAGEYMISFDAADQSIQLEKLSDGGDQNSGSGELVVHFAEYESASRYILHSWDGLSGDFSMEYEGNINNRHWWSVTLQDVPDSFLFCFTNSNGNWDGENRSYSAQGGEIYILPRDATVYLTRP</sequence>
<comment type="cofactor">
    <cofactor evidence="1">
        <name>Ca(2+)</name>
        <dbReference type="ChEBI" id="CHEBI:29108"/>
    </cofactor>
</comment>
<dbReference type="KEGG" id="slr:L21SP2_0791"/>
<dbReference type="Proteomes" id="UP000018680">
    <property type="component" value="Chromosome"/>
</dbReference>
<dbReference type="Gene3D" id="3.20.20.80">
    <property type="entry name" value="Glycosidases"/>
    <property type="match status" value="2"/>
</dbReference>
<gene>
    <name evidence="6" type="ORF">L21SP2_0791</name>
</gene>
<feature type="region of interest" description="Disordered" evidence="4">
    <location>
        <begin position="572"/>
        <end position="592"/>
    </location>
</feature>
<keyword evidence="3" id="KW-0732">Signal</keyword>
<reference evidence="6 7" key="1">
    <citation type="journal article" date="2015" name="Stand. Genomic Sci.">
        <title>Complete genome sequence and description of Salinispira pacifica gen. nov., sp. nov., a novel spirochaete isolated form a hypersaline microbial mat.</title>
        <authorList>
            <person name="Ben Hania W."/>
            <person name="Joseph M."/>
            <person name="Schumann P."/>
            <person name="Bunk B."/>
            <person name="Fiebig A."/>
            <person name="Sproer C."/>
            <person name="Klenk H.P."/>
            <person name="Fardeau M.L."/>
            <person name="Spring S."/>
        </authorList>
    </citation>
    <scope>NUCLEOTIDE SEQUENCE [LARGE SCALE GENOMIC DNA]</scope>
    <source>
        <strain evidence="6 7">L21-RPul-D2</strain>
    </source>
</reference>
<evidence type="ECO:0000313" key="7">
    <source>
        <dbReference type="Proteomes" id="UP000018680"/>
    </source>
</evidence>
<keyword evidence="2" id="KW-0479">Metal-binding</keyword>
<dbReference type="eggNOG" id="COG0366">
    <property type="taxonomic scope" value="Bacteria"/>
</dbReference>
<name>V5WEH2_9SPIO</name>
<dbReference type="AlphaFoldDB" id="V5WEH2"/>
<dbReference type="GO" id="GO:0005975">
    <property type="term" value="P:carbohydrate metabolic process"/>
    <property type="evidence" value="ECO:0007669"/>
    <property type="project" value="InterPro"/>
</dbReference>
<dbReference type="HOGENOM" id="CLU_329521_0_0_12"/>
<dbReference type="EMBL" id="CP006939">
    <property type="protein sequence ID" value="AHC14213.1"/>
    <property type="molecule type" value="Genomic_DNA"/>
</dbReference>
<dbReference type="GO" id="GO:0046872">
    <property type="term" value="F:metal ion binding"/>
    <property type="evidence" value="ECO:0007669"/>
    <property type="project" value="UniProtKB-KW"/>
</dbReference>
<dbReference type="SUPFAM" id="SSF51445">
    <property type="entry name" value="(Trans)glycosidases"/>
    <property type="match status" value="1"/>
</dbReference>
<protein>
    <submittedName>
        <fullName evidence="6">Cellulose-binding domain protein</fullName>
    </submittedName>
</protein>
<dbReference type="Pfam" id="PF00128">
    <property type="entry name" value="Alpha-amylase"/>
    <property type="match status" value="1"/>
</dbReference>
<dbReference type="PANTHER" id="PTHR10357:SF215">
    <property type="entry name" value="ALPHA-AMYLASE 1"/>
    <property type="match status" value="1"/>
</dbReference>
<accession>V5WEH2</accession>
<dbReference type="PATRIC" id="fig|1307761.3.peg.792"/>
<proteinExistence type="predicted"/>
<evidence type="ECO:0000313" key="6">
    <source>
        <dbReference type="EMBL" id="AHC14213.1"/>
    </source>
</evidence>
<evidence type="ECO:0000259" key="5">
    <source>
        <dbReference type="SMART" id="SM00642"/>
    </source>
</evidence>
<dbReference type="STRING" id="1307761.L21SP2_0791"/>
<evidence type="ECO:0000256" key="1">
    <source>
        <dbReference type="ARBA" id="ARBA00001913"/>
    </source>
</evidence>
<feature type="domain" description="Glycosyl hydrolase family 13 catalytic" evidence="5">
    <location>
        <begin position="10"/>
        <end position="470"/>
    </location>
</feature>
<dbReference type="InterPro" id="IPR017853">
    <property type="entry name" value="GH"/>
</dbReference>
<evidence type="ECO:0000256" key="2">
    <source>
        <dbReference type="ARBA" id="ARBA00022723"/>
    </source>
</evidence>